<dbReference type="STRING" id="3750.A0A498JNX7"/>
<keyword evidence="2" id="KW-1185">Reference proteome</keyword>
<sequence>MVHHVRKQTSATDMEPVRFIHTVSEARHLLPSASRWNSIEIDFNLIPQSSTANDSILSQYSKSLRIQSPGVYPNNSPVKFRASSGLHDGNMSRKLANLEGCFYDSGNNIKFSFPSYLDHVKDIIKWGSDYLLKLFGPPNTTSEFILQTFVKIGSGNIDAKVPNDIAKA</sequence>
<evidence type="ECO:0000313" key="2">
    <source>
        <dbReference type="Proteomes" id="UP000290289"/>
    </source>
</evidence>
<accession>A0A498JNX7</accession>
<dbReference type="Proteomes" id="UP000290289">
    <property type="component" value="Chromosome 6"/>
</dbReference>
<dbReference type="SUPFAM" id="SSF48208">
    <property type="entry name" value="Six-hairpin glycosidases"/>
    <property type="match status" value="1"/>
</dbReference>
<protein>
    <submittedName>
        <fullName evidence="1">Uncharacterized protein</fullName>
    </submittedName>
</protein>
<dbReference type="AlphaFoldDB" id="A0A498JNX7"/>
<dbReference type="Gene3D" id="1.50.10.10">
    <property type="match status" value="1"/>
</dbReference>
<name>A0A498JNX7_MALDO</name>
<dbReference type="InterPro" id="IPR012341">
    <property type="entry name" value="6hp_glycosidase-like_sf"/>
</dbReference>
<reference evidence="1" key="1">
    <citation type="submission" date="2018-10" db="EMBL/GenBank/DDBJ databases">
        <title>A high-quality apple genome assembly.</title>
        <authorList>
            <person name="Hu J."/>
        </authorList>
    </citation>
    <scope>NUCLEOTIDE SEQUENCE [LARGE SCALE GENOMIC DNA]</scope>
    <source>
        <tissue evidence="1">Young leaf</tissue>
    </source>
</reference>
<gene>
    <name evidence="1" type="ORF">DVH24_009081</name>
</gene>
<comment type="caution">
    <text evidence="1">The sequence shown here is derived from an EMBL/GenBank/DDBJ whole genome shotgun (WGS) entry which is preliminary data.</text>
</comment>
<dbReference type="InterPro" id="IPR008928">
    <property type="entry name" value="6-hairpin_glycosidase_sf"/>
</dbReference>
<organism evidence="1 2">
    <name type="scientific">Malus domestica</name>
    <name type="common">Apple</name>
    <name type="synonym">Pyrus malus</name>
    <dbReference type="NCBI Taxonomy" id="3750"/>
    <lineage>
        <taxon>Eukaryota</taxon>
        <taxon>Viridiplantae</taxon>
        <taxon>Streptophyta</taxon>
        <taxon>Embryophyta</taxon>
        <taxon>Tracheophyta</taxon>
        <taxon>Spermatophyta</taxon>
        <taxon>Magnoliopsida</taxon>
        <taxon>eudicotyledons</taxon>
        <taxon>Gunneridae</taxon>
        <taxon>Pentapetalae</taxon>
        <taxon>rosids</taxon>
        <taxon>fabids</taxon>
        <taxon>Rosales</taxon>
        <taxon>Rosaceae</taxon>
        <taxon>Amygdaloideae</taxon>
        <taxon>Maleae</taxon>
        <taxon>Malus</taxon>
    </lineage>
</organism>
<dbReference type="EMBL" id="RDQH01000332">
    <property type="protein sequence ID" value="RXH96577.1"/>
    <property type="molecule type" value="Genomic_DNA"/>
</dbReference>
<proteinExistence type="predicted"/>
<dbReference type="PANTHER" id="PTHR22298">
    <property type="entry name" value="ENDO-1,4-BETA-GLUCANASE"/>
    <property type="match status" value="1"/>
</dbReference>
<dbReference type="GO" id="GO:0005975">
    <property type="term" value="P:carbohydrate metabolic process"/>
    <property type="evidence" value="ECO:0007669"/>
    <property type="project" value="InterPro"/>
</dbReference>
<evidence type="ECO:0000313" key="1">
    <source>
        <dbReference type="EMBL" id="RXH96577.1"/>
    </source>
</evidence>